<organism evidence="1">
    <name type="scientific">mine drainage metagenome</name>
    <dbReference type="NCBI Taxonomy" id="410659"/>
    <lineage>
        <taxon>unclassified sequences</taxon>
        <taxon>metagenomes</taxon>
        <taxon>ecological metagenomes</taxon>
    </lineage>
</organism>
<proteinExistence type="predicted"/>
<dbReference type="EMBL" id="AUZX01004939">
    <property type="protein sequence ID" value="EQD69616.1"/>
    <property type="molecule type" value="Genomic_DNA"/>
</dbReference>
<evidence type="ECO:0000313" key="1">
    <source>
        <dbReference type="EMBL" id="EQD69616.1"/>
    </source>
</evidence>
<sequence length="38" mass="4394">NYRSGFVWRVMRRNPSIRRGLERAGFTGGWLDGKPATQ</sequence>
<reference evidence="1" key="2">
    <citation type="journal article" date="2014" name="ISME J.">
        <title>Microbial stratification in low pH oxic and suboxic macroscopic growths along an acid mine drainage.</title>
        <authorList>
            <person name="Mendez-Garcia C."/>
            <person name="Mesa V."/>
            <person name="Sprenger R.R."/>
            <person name="Richter M."/>
            <person name="Diez M.S."/>
            <person name="Solano J."/>
            <person name="Bargiela R."/>
            <person name="Golyshina O.V."/>
            <person name="Manteca A."/>
            <person name="Ramos J.L."/>
            <person name="Gallego J.R."/>
            <person name="Llorente I."/>
            <person name="Martins Dos Santos V.A."/>
            <person name="Jensen O.N."/>
            <person name="Pelaez A.I."/>
            <person name="Sanchez J."/>
            <person name="Ferrer M."/>
        </authorList>
    </citation>
    <scope>NUCLEOTIDE SEQUENCE</scope>
</reference>
<dbReference type="Gene3D" id="1.50.10.140">
    <property type="match status" value="1"/>
</dbReference>
<name>T1B9N6_9ZZZZ</name>
<reference evidence="1" key="1">
    <citation type="submission" date="2013-08" db="EMBL/GenBank/DDBJ databases">
        <authorList>
            <person name="Mendez C."/>
            <person name="Richter M."/>
            <person name="Ferrer M."/>
            <person name="Sanchez J."/>
        </authorList>
    </citation>
    <scope>NUCLEOTIDE SEQUENCE</scope>
</reference>
<accession>T1B9N6</accession>
<gene>
    <name evidence="1" type="ORF">B1A_06820</name>
</gene>
<dbReference type="AlphaFoldDB" id="T1B9N6"/>
<protein>
    <submittedName>
        <fullName evidence="1">Uncharacterized protein</fullName>
    </submittedName>
</protein>
<feature type="non-terminal residue" evidence="1">
    <location>
        <position position="1"/>
    </location>
</feature>
<comment type="caution">
    <text evidence="1">The sequence shown here is derived from an EMBL/GenBank/DDBJ whole genome shotgun (WGS) entry which is preliminary data.</text>
</comment>